<dbReference type="Proteomes" id="UP000001192">
    <property type="component" value="Plasmid pBPHY01"/>
</dbReference>
<evidence type="ECO:0000256" key="1">
    <source>
        <dbReference type="ARBA" id="ARBA00009667"/>
    </source>
</evidence>
<gene>
    <name evidence="6" type="ordered locus">Bphy_6503</name>
</gene>
<dbReference type="OrthoDB" id="8535539at2"/>
<organism evidence="6 7">
    <name type="scientific">Paraburkholderia phymatum (strain DSM 17167 / CIP 108236 / LMG 21445 / STM815)</name>
    <name type="common">Burkholderia phymatum</name>
    <dbReference type="NCBI Taxonomy" id="391038"/>
    <lineage>
        <taxon>Bacteria</taxon>
        <taxon>Pseudomonadati</taxon>
        <taxon>Pseudomonadota</taxon>
        <taxon>Betaproteobacteria</taxon>
        <taxon>Burkholderiales</taxon>
        <taxon>Burkholderiaceae</taxon>
        <taxon>Paraburkholderia</taxon>
    </lineage>
</organism>
<evidence type="ECO:0000256" key="3">
    <source>
        <dbReference type="ARBA" id="ARBA00023102"/>
    </source>
</evidence>
<comment type="pathway">
    <text evidence="4">Amino-acid biosynthesis.</text>
</comment>
<geneLocation type="plasmid" evidence="6 7">
    <name>pBPHY01</name>
</geneLocation>
<dbReference type="GO" id="GO:0000105">
    <property type="term" value="P:L-histidine biosynthetic process"/>
    <property type="evidence" value="ECO:0007669"/>
    <property type="project" value="UniProtKB-KW"/>
</dbReference>
<accession>B2JX56</accession>
<dbReference type="AlphaFoldDB" id="B2JX56"/>
<dbReference type="EMBL" id="CP001045">
    <property type="protein sequence ID" value="ACC75533.1"/>
    <property type="molecule type" value="Genomic_DNA"/>
</dbReference>
<dbReference type="CDD" id="cd04723">
    <property type="entry name" value="HisA_HisF"/>
    <property type="match status" value="1"/>
</dbReference>
<comment type="similarity">
    <text evidence="1 5">Belongs to the HisA/HisF family.</text>
</comment>
<keyword evidence="3 5" id="KW-0368">Histidine biosynthesis</keyword>
<dbReference type="HOGENOM" id="CLU_048577_2_1_4"/>
<proteinExistence type="inferred from homology"/>
<keyword evidence="7" id="KW-1185">Reference proteome</keyword>
<evidence type="ECO:0000256" key="5">
    <source>
        <dbReference type="RuleBase" id="RU003657"/>
    </source>
</evidence>
<protein>
    <submittedName>
        <fullName evidence="6">Histidine biosynthesis protein</fullName>
    </submittedName>
</protein>
<dbReference type="Gene3D" id="3.20.20.70">
    <property type="entry name" value="Aldolase class I"/>
    <property type="match status" value="1"/>
</dbReference>
<dbReference type="Pfam" id="PF00977">
    <property type="entry name" value="His_biosynth"/>
    <property type="match status" value="1"/>
</dbReference>
<dbReference type="KEGG" id="bph:Bphy_6503"/>
<keyword evidence="2 5" id="KW-0028">Amino-acid biosynthesis</keyword>
<dbReference type="InterPro" id="IPR011060">
    <property type="entry name" value="RibuloseP-bd_barrel"/>
</dbReference>
<dbReference type="InterPro" id="IPR013785">
    <property type="entry name" value="Aldolase_TIM"/>
</dbReference>
<evidence type="ECO:0000313" key="6">
    <source>
        <dbReference type="EMBL" id="ACC75533.1"/>
    </source>
</evidence>
<evidence type="ECO:0000256" key="4">
    <source>
        <dbReference type="ARBA" id="ARBA00029440"/>
    </source>
</evidence>
<dbReference type="SUPFAM" id="SSF51366">
    <property type="entry name" value="Ribulose-phoshate binding barrel"/>
    <property type="match status" value="1"/>
</dbReference>
<dbReference type="RefSeq" id="WP_012405692.1">
    <property type="nucleotide sequence ID" value="NC_010625.1"/>
</dbReference>
<dbReference type="InterPro" id="IPR006062">
    <property type="entry name" value="His_biosynth"/>
</dbReference>
<reference evidence="7" key="1">
    <citation type="journal article" date="2014" name="Stand. Genomic Sci.">
        <title>Complete genome sequence of Burkholderia phymatum STM815(T), a broad host range and efficient nitrogen-fixing symbiont of Mimosa species.</title>
        <authorList>
            <person name="Moulin L."/>
            <person name="Klonowska A."/>
            <person name="Caroline B."/>
            <person name="Booth K."/>
            <person name="Vriezen J.A."/>
            <person name="Melkonian R."/>
            <person name="James E.K."/>
            <person name="Young J.P."/>
            <person name="Bena G."/>
            <person name="Hauser L."/>
            <person name="Land M."/>
            <person name="Kyrpides N."/>
            <person name="Bruce D."/>
            <person name="Chain P."/>
            <person name="Copeland A."/>
            <person name="Pitluck S."/>
            <person name="Woyke T."/>
            <person name="Lizotte-Waniewski M."/>
            <person name="Bristow J."/>
            <person name="Riley M."/>
        </authorList>
    </citation>
    <scope>NUCLEOTIDE SEQUENCE [LARGE SCALE GENOMIC DNA]</scope>
    <source>
        <strain evidence="7">DSM 17167 / CIP 108236 / LMG 21445 / STM815</strain>
        <plasmid evidence="7">Plasmid pBPHY01</plasmid>
    </source>
</reference>
<sequence>MQVIPVLDLLDGHAVRAIRGDRANYRPIQSSLCTTSQPLDVARALIATTAACALYVADLGAIMSGNADPSTLAALATSSDRSRPLEIWLDAGFADFPSMLAHLERIACAPNAAPKQAAPEQAAPGARIVPVFGSESLRSLDALREADAAGYAPILSLDHRHGQLIAAPELADALRSPASWPSRVIVMTLDQVGSDAGPNCDTFHHVHAQAGQRMTIGAGGIRHRGDLDAAARSGAHAWLVASALHDGKLEPAAATRATRSDTTA</sequence>
<name>B2JX56_PARP8</name>
<evidence type="ECO:0000256" key="2">
    <source>
        <dbReference type="ARBA" id="ARBA00022605"/>
    </source>
</evidence>
<evidence type="ECO:0000313" key="7">
    <source>
        <dbReference type="Proteomes" id="UP000001192"/>
    </source>
</evidence>
<keyword evidence="6" id="KW-0614">Plasmid</keyword>